<evidence type="ECO:0000313" key="5">
    <source>
        <dbReference type="EMBL" id="BCE53411.1"/>
    </source>
</evidence>
<evidence type="ECO:0000313" key="7">
    <source>
        <dbReference type="EMBL" id="BCE70845.1"/>
    </source>
</evidence>
<evidence type="ECO:0000313" key="1">
    <source>
        <dbReference type="EMBL" id="BCE18299.1"/>
    </source>
</evidence>
<dbReference type="EMBL" id="AP023097">
    <property type="protein sequence ID" value="BCE70845.1"/>
    <property type="molecule type" value="Genomic_DNA"/>
</dbReference>
<evidence type="ECO:0000313" key="9">
    <source>
        <dbReference type="EMBL" id="BCE88096.1"/>
    </source>
</evidence>
<dbReference type="EMBL" id="AP023092">
    <property type="protein sequence ID" value="BCE27152.1"/>
    <property type="molecule type" value="Genomic_DNA"/>
</dbReference>
<accession>A0A809ZVY8</accession>
<dbReference type="EMBL" id="AP023093">
    <property type="protein sequence ID" value="BCE35919.1"/>
    <property type="molecule type" value="Genomic_DNA"/>
</dbReference>
<reference evidence="3" key="4">
    <citation type="submission" date="2020-05" db="EMBL/GenBank/DDBJ databases">
        <title>Complete genome sequence of Bradyrhizobium diazoefficiens XF3 isolated from soybean nodule.</title>
        <authorList>
            <person name="Noda R."/>
            <person name="Kakizaki K."/>
            <person name="Minamisawa K."/>
        </authorList>
    </citation>
    <scope>NUCLEOTIDE SEQUENCE</scope>
    <source>
        <strain evidence="3">XF3</strain>
    </source>
</reference>
<dbReference type="EMBL" id="AP023095">
    <property type="protein sequence ID" value="BCE53411.1"/>
    <property type="molecule type" value="Genomic_DNA"/>
</dbReference>
<evidence type="ECO:0000313" key="3">
    <source>
        <dbReference type="EMBL" id="BCE35919.1"/>
    </source>
</evidence>
<name>A0A809ZVY8_9BRAD</name>
<organism evidence="5">
    <name type="scientific">Bradyrhizobium diazoefficiens</name>
    <dbReference type="NCBI Taxonomy" id="1355477"/>
    <lineage>
        <taxon>Bacteria</taxon>
        <taxon>Pseudomonadati</taxon>
        <taxon>Pseudomonadota</taxon>
        <taxon>Alphaproteobacteria</taxon>
        <taxon>Hyphomicrobiales</taxon>
        <taxon>Nitrobacteraceae</taxon>
        <taxon>Bradyrhizobium</taxon>
    </lineage>
</organism>
<evidence type="ECO:0000313" key="8">
    <source>
        <dbReference type="EMBL" id="BCE79523.1"/>
    </source>
</evidence>
<evidence type="ECO:0000313" key="4">
    <source>
        <dbReference type="EMBL" id="BCE44552.1"/>
    </source>
</evidence>
<dbReference type="EMBL" id="AP023099">
    <property type="protein sequence ID" value="BCE88096.1"/>
    <property type="molecule type" value="Genomic_DNA"/>
</dbReference>
<reference evidence="2" key="3">
    <citation type="submission" date="2020-05" db="EMBL/GenBank/DDBJ databases">
        <title>Complete genome sequence of Bradyrhizobium diazoefficiens XF2 isolated from soybean nodule.</title>
        <authorList>
            <person name="Noda R."/>
            <person name="Kakizaki K."/>
            <person name="Minamisawa K."/>
        </authorList>
    </citation>
    <scope>NUCLEOTIDE SEQUENCE</scope>
    <source>
        <strain evidence="2">XF2</strain>
    </source>
</reference>
<evidence type="ECO:0000313" key="6">
    <source>
        <dbReference type="EMBL" id="BCE62131.1"/>
    </source>
</evidence>
<evidence type="ECO:0000313" key="2">
    <source>
        <dbReference type="EMBL" id="BCE27152.1"/>
    </source>
</evidence>
<reference evidence="9" key="2">
    <citation type="submission" date="2020-05" db="EMBL/GenBank/DDBJ databases">
        <title>Complete genome sequence of Bradyrhizobium diazoefficiens XF10 isolated from soybean nodule.</title>
        <authorList>
            <person name="Noda R."/>
            <person name="Kakizaki K."/>
            <person name="Minamisawa K."/>
        </authorList>
    </citation>
    <scope>NUCLEOTIDE SEQUENCE</scope>
    <source>
        <strain evidence="9">XF10</strain>
    </source>
</reference>
<gene>
    <name evidence="9" type="ORF">XF10B_08940</name>
    <name evidence="1" type="ORF">XF1B_09800</name>
    <name evidence="2" type="ORF">XF2B_09210</name>
    <name evidence="3" type="ORF">XF3B_09500</name>
    <name evidence="4" type="ORF">XF4B_09010</name>
    <name evidence="5" type="ORF">XF5B_09230</name>
    <name evidence="6" type="ORF">XF6B_09300</name>
    <name evidence="7" type="ORF">XF8B_09560</name>
    <name evidence="8" type="ORF">XF9B_09440</name>
</gene>
<reference evidence="8" key="9">
    <citation type="submission" date="2020-05" db="EMBL/GenBank/DDBJ databases">
        <title>Complete genome sequence of Bradyrhizobium diazoefficiens XF9 isolated from soybean nodule.</title>
        <authorList>
            <person name="Noda R."/>
            <person name="Kakizaki K."/>
            <person name="Minamisawa K."/>
        </authorList>
    </citation>
    <scope>NUCLEOTIDE SEQUENCE</scope>
    <source>
        <strain evidence="8">XF9</strain>
    </source>
</reference>
<dbReference type="EMBL" id="AP023098">
    <property type="protein sequence ID" value="BCE79523.1"/>
    <property type="molecule type" value="Genomic_DNA"/>
</dbReference>
<reference evidence="6" key="7">
    <citation type="submission" date="2020-05" db="EMBL/GenBank/DDBJ databases">
        <title>Complete genome sequence of Bradyrhizobium diazoefficiens XF6 isolated from soybean nodule.</title>
        <authorList>
            <person name="Noda R."/>
            <person name="Kakizaki K."/>
            <person name="Minamisawa K."/>
        </authorList>
    </citation>
    <scope>NUCLEOTIDE SEQUENCE</scope>
    <source>
        <strain evidence="6">XF6</strain>
    </source>
</reference>
<reference evidence="5" key="6">
    <citation type="submission" date="2020-05" db="EMBL/GenBank/DDBJ databases">
        <title>Complete genome sequence of Bradyrhizobium diazoefficiens XF5 isolated from soybean nodule.</title>
        <authorList>
            <person name="Noda R."/>
            <person name="Kakizaki K."/>
            <person name="Minamisawa K."/>
        </authorList>
    </citation>
    <scope>NUCLEOTIDE SEQUENCE</scope>
    <source>
        <strain evidence="5">XF5</strain>
    </source>
</reference>
<sequence length="69" mass="7877">MACLAGSPPVYYQKGSNFKGENWRWLRDPFSVVVLDKRAKRAPIQDPLPQEAVWRRLVVTIPRHGTCLG</sequence>
<reference evidence="4" key="5">
    <citation type="submission" date="2020-05" db="EMBL/GenBank/DDBJ databases">
        <title>Complete genome sequence of Bradyrhizobium diazoefficiens XF4 isolated from soybean nodule.</title>
        <authorList>
            <person name="Noda R."/>
            <person name="Kakizaki K."/>
            <person name="Minamisawa K."/>
        </authorList>
    </citation>
    <scope>NUCLEOTIDE SEQUENCE</scope>
    <source>
        <strain evidence="4">XF4</strain>
    </source>
</reference>
<dbReference type="EMBL" id="AP023094">
    <property type="protein sequence ID" value="BCE44552.1"/>
    <property type="molecule type" value="Genomic_DNA"/>
</dbReference>
<dbReference type="AlphaFoldDB" id="A0A809ZVY8"/>
<reference evidence="1" key="1">
    <citation type="submission" date="2020-05" db="EMBL/GenBank/DDBJ databases">
        <title>Complete genome sequence of Bradyrhizobium diazoefficiens XF1 isolated from soybean nodule.</title>
        <authorList>
            <person name="Noda R."/>
            <person name="Kakizaki K."/>
            <person name="Minamisawa K."/>
        </authorList>
    </citation>
    <scope>NUCLEOTIDE SEQUENCE</scope>
    <source>
        <strain evidence="1">XF1</strain>
    </source>
</reference>
<proteinExistence type="predicted"/>
<protein>
    <submittedName>
        <fullName evidence="5">Uncharacterized protein</fullName>
    </submittedName>
</protein>
<dbReference type="EMBL" id="AP023091">
    <property type="protein sequence ID" value="BCE18299.1"/>
    <property type="molecule type" value="Genomic_DNA"/>
</dbReference>
<dbReference type="EMBL" id="AP023096">
    <property type="protein sequence ID" value="BCE62131.1"/>
    <property type="molecule type" value="Genomic_DNA"/>
</dbReference>
<reference evidence="7" key="8">
    <citation type="submission" date="2020-05" db="EMBL/GenBank/DDBJ databases">
        <title>Complete genome sequence of Bradyrhizobium diazoefficiens XF8 isolated from soybean nodule.</title>
        <authorList>
            <person name="Noda R."/>
            <person name="Kakizaki K."/>
            <person name="Minamisawa K."/>
        </authorList>
    </citation>
    <scope>NUCLEOTIDE SEQUENCE</scope>
    <source>
        <strain evidence="7">XF8</strain>
    </source>
</reference>